<keyword evidence="1" id="KW-1133">Transmembrane helix</keyword>
<sequence>MVSEDEDADRIASRTPFLLALAGFVPFAVLTGAQFVPGATLAQTLGLTALNVYAAIILSFLGGIRWGIAVRSPSTSSEIGTFMLSVVPSLWAWAAFFAPGPWGFAMYAAGFAAMGWWDRALVARGHAPAWFGLLRVTLTWLVAPTMVLAALSQAL</sequence>
<protein>
    <submittedName>
        <fullName evidence="2">DUF3429 domain-containing protein</fullName>
    </submittedName>
</protein>
<reference evidence="2 3" key="1">
    <citation type="journal article" date="2017" name="Int. J. Syst. Evol. Microbiol.">
        <title>Roseitalea porphyridii gen. nov., sp. nov., isolated from a red alga, and reclassification of Hoeflea suaedae Chung et al. 2013 as Pseudohoeflea suaedae gen. nov., comb. nov.</title>
        <authorList>
            <person name="Hyeon J.W."/>
            <person name="Jeong S.E."/>
            <person name="Baek K."/>
            <person name="Jeon C.O."/>
        </authorList>
    </citation>
    <scope>NUCLEOTIDE SEQUENCE [LARGE SCALE GENOMIC DNA]</scope>
    <source>
        <strain evidence="2 3">MA7-20</strain>
    </source>
</reference>
<evidence type="ECO:0000313" key="3">
    <source>
        <dbReference type="Proteomes" id="UP000293719"/>
    </source>
</evidence>
<feature type="transmembrane region" description="Helical" evidence="1">
    <location>
        <begin position="17"/>
        <end position="36"/>
    </location>
</feature>
<dbReference type="OrthoDB" id="5297436at2"/>
<dbReference type="KEGG" id="rpod:E0E05_01810"/>
<accession>A0A4P6UYL7</accession>
<dbReference type="AlphaFoldDB" id="A0A4P6UYL7"/>
<dbReference type="Proteomes" id="UP000293719">
    <property type="component" value="Chromosome"/>
</dbReference>
<gene>
    <name evidence="2" type="ORF">E0E05_01810</name>
</gene>
<keyword evidence="1" id="KW-0812">Transmembrane</keyword>
<keyword evidence="3" id="KW-1185">Reference proteome</keyword>
<proteinExistence type="predicted"/>
<dbReference type="InterPro" id="IPR021836">
    <property type="entry name" value="DUF3429"/>
</dbReference>
<feature type="transmembrane region" description="Helical" evidence="1">
    <location>
        <begin position="48"/>
        <end position="68"/>
    </location>
</feature>
<keyword evidence="1" id="KW-0472">Membrane</keyword>
<name>A0A4P6UYL7_9HYPH</name>
<evidence type="ECO:0000256" key="1">
    <source>
        <dbReference type="SAM" id="Phobius"/>
    </source>
</evidence>
<dbReference type="RefSeq" id="WP_131615141.1">
    <property type="nucleotide sequence ID" value="NZ_CP036532.1"/>
</dbReference>
<organism evidence="2 3">
    <name type="scientific">Roseitalea porphyridii</name>
    <dbReference type="NCBI Taxonomy" id="1852022"/>
    <lineage>
        <taxon>Bacteria</taxon>
        <taxon>Pseudomonadati</taxon>
        <taxon>Pseudomonadota</taxon>
        <taxon>Alphaproteobacteria</taxon>
        <taxon>Hyphomicrobiales</taxon>
        <taxon>Ahrensiaceae</taxon>
        <taxon>Roseitalea</taxon>
    </lineage>
</organism>
<dbReference type="PANTHER" id="PTHR15887">
    <property type="entry name" value="TRANSMEMBRANE PROTEIN 69"/>
    <property type="match status" value="1"/>
</dbReference>
<dbReference type="Pfam" id="PF11911">
    <property type="entry name" value="DUF3429"/>
    <property type="match status" value="1"/>
</dbReference>
<feature type="transmembrane region" description="Helical" evidence="1">
    <location>
        <begin position="129"/>
        <end position="151"/>
    </location>
</feature>
<dbReference type="PANTHER" id="PTHR15887:SF1">
    <property type="entry name" value="TRANSMEMBRANE PROTEIN 69"/>
    <property type="match status" value="1"/>
</dbReference>
<evidence type="ECO:0000313" key="2">
    <source>
        <dbReference type="EMBL" id="QBK29439.1"/>
    </source>
</evidence>
<dbReference type="GeneID" id="90766018"/>
<dbReference type="EMBL" id="CP036532">
    <property type="protein sequence ID" value="QBK29439.1"/>
    <property type="molecule type" value="Genomic_DNA"/>
</dbReference>